<evidence type="ECO:0000256" key="1">
    <source>
        <dbReference type="ARBA" id="ARBA00001966"/>
    </source>
</evidence>
<reference evidence="12 13" key="1">
    <citation type="submission" date="2018-08" db="EMBL/GenBank/DDBJ databases">
        <title>A genome reference for cultivated species of the human gut microbiota.</title>
        <authorList>
            <person name="Zou Y."/>
            <person name="Xue W."/>
            <person name="Luo G."/>
        </authorList>
    </citation>
    <scope>NUCLEOTIDE SEQUENCE [LARGE SCALE GENOMIC DNA]</scope>
    <source>
        <strain evidence="12 13">AM07-24</strain>
    </source>
</reference>
<evidence type="ECO:0000256" key="3">
    <source>
        <dbReference type="ARBA" id="ARBA00022485"/>
    </source>
</evidence>
<dbReference type="SUPFAM" id="SSF54862">
    <property type="entry name" value="4Fe-4S ferredoxins"/>
    <property type="match status" value="1"/>
</dbReference>
<comment type="similarity">
    <text evidence="2">Belongs to the organic radical-activating enzymes family.</text>
</comment>
<dbReference type="GO" id="GO:0051539">
    <property type="term" value="F:4 iron, 4 sulfur cluster binding"/>
    <property type="evidence" value="ECO:0007669"/>
    <property type="project" value="UniProtKB-KW"/>
</dbReference>
<dbReference type="STRING" id="1776384.GCA_900086585_01298"/>
<dbReference type="InterPro" id="IPR058240">
    <property type="entry name" value="rSAM_sf"/>
</dbReference>
<keyword evidence="8" id="KW-0411">Iron-sulfur</keyword>
<protein>
    <submittedName>
        <fullName evidence="12">Glycyl-radical enzyme activating protein</fullName>
    </submittedName>
</protein>
<evidence type="ECO:0000256" key="7">
    <source>
        <dbReference type="ARBA" id="ARBA00023004"/>
    </source>
</evidence>
<keyword evidence="4" id="KW-0949">S-adenosyl-L-methionine</keyword>
<dbReference type="InterPro" id="IPR007197">
    <property type="entry name" value="rSAM"/>
</dbReference>
<dbReference type="SFLD" id="SFLDG01118">
    <property type="entry name" value="activating_enzymes__group_2"/>
    <property type="match status" value="1"/>
</dbReference>
<keyword evidence="6" id="KW-0560">Oxidoreductase</keyword>
<dbReference type="NCBIfam" id="TIGR02494">
    <property type="entry name" value="PFLE_PFLC"/>
    <property type="match status" value="1"/>
</dbReference>
<dbReference type="RefSeq" id="WP_118336495.1">
    <property type="nucleotide sequence ID" value="NZ_AP025567.1"/>
</dbReference>
<evidence type="ECO:0000256" key="9">
    <source>
        <dbReference type="ARBA" id="ARBA00047365"/>
    </source>
</evidence>
<sequence length="309" mass="34918">MIFNVQKCSIHDGVGLRTIVFFKGCPLRCKWCANPESQLYSPEIMEHPRKCVGDGNCVKVCPSSAIYPAEEGLLIDREKCRKCFKCTEVCYALAKEVCGEDKTAEELFKEVNKDRHFYHLKGGGATFSGGEPLTQPELLTELAQKCRANRIGTTIETCGYGDYEKFKGAIPYIDHIFFDLKVMDGEKHRELTGVTNEVILDNLKKINSFGVPITIRTPVVPGSNDAVENIQAIAEFIKDLSSVKEYELLPYHNLGESKYKALGRKYELEEVNPPEDEFIRERVKIANKVLKPCGKECFYTKKNAREVVL</sequence>
<dbReference type="GO" id="GO:0046872">
    <property type="term" value="F:metal ion binding"/>
    <property type="evidence" value="ECO:0007669"/>
    <property type="project" value="UniProtKB-KW"/>
</dbReference>
<dbReference type="AlphaFoldDB" id="A0A415DWB0"/>
<dbReference type="PIRSF" id="PIRSF000371">
    <property type="entry name" value="PFL_act_enz"/>
    <property type="match status" value="1"/>
</dbReference>
<dbReference type="OrthoDB" id="9782387at2"/>
<proteinExistence type="inferred from homology"/>
<evidence type="ECO:0000256" key="6">
    <source>
        <dbReference type="ARBA" id="ARBA00023002"/>
    </source>
</evidence>
<evidence type="ECO:0000256" key="4">
    <source>
        <dbReference type="ARBA" id="ARBA00022691"/>
    </source>
</evidence>
<accession>A0A415DWB0</accession>
<gene>
    <name evidence="12" type="ORF">DW099_17180</name>
</gene>
<dbReference type="PROSITE" id="PS01087">
    <property type="entry name" value="RADICAL_ACTIVATING"/>
    <property type="match status" value="1"/>
</dbReference>
<dbReference type="GO" id="GO:0016491">
    <property type="term" value="F:oxidoreductase activity"/>
    <property type="evidence" value="ECO:0007669"/>
    <property type="project" value="UniProtKB-KW"/>
</dbReference>
<dbReference type="PANTHER" id="PTHR30352:SF4">
    <property type="entry name" value="PYRUVATE FORMATE-LYASE 2-ACTIVATING ENZYME"/>
    <property type="match status" value="1"/>
</dbReference>
<evidence type="ECO:0000256" key="5">
    <source>
        <dbReference type="ARBA" id="ARBA00022723"/>
    </source>
</evidence>
<dbReference type="InterPro" id="IPR001989">
    <property type="entry name" value="Radical_activat_CS"/>
</dbReference>
<dbReference type="InterPro" id="IPR034457">
    <property type="entry name" value="Organic_radical-activating"/>
</dbReference>
<evidence type="ECO:0000259" key="11">
    <source>
        <dbReference type="PROSITE" id="PS51918"/>
    </source>
</evidence>
<dbReference type="Gene3D" id="3.20.20.70">
    <property type="entry name" value="Aldolase class I"/>
    <property type="match status" value="1"/>
</dbReference>
<evidence type="ECO:0000313" key="13">
    <source>
        <dbReference type="Proteomes" id="UP000284841"/>
    </source>
</evidence>
<comment type="cofactor">
    <cofactor evidence="1">
        <name>[4Fe-4S] cluster</name>
        <dbReference type="ChEBI" id="CHEBI:49883"/>
    </cofactor>
</comment>
<organism evidence="12 13">
    <name type="scientific">Emergencia timonensis</name>
    <dbReference type="NCBI Taxonomy" id="1776384"/>
    <lineage>
        <taxon>Bacteria</taxon>
        <taxon>Bacillati</taxon>
        <taxon>Bacillota</taxon>
        <taxon>Clostridia</taxon>
        <taxon>Peptostreptococcales</taxon>
        <taxon>Anaerovoracaceae</taxon>
        <taxon>Emergencia</taxon>
    </lineage>
</organism>
<feature type="domain" description="4Fe-4S ferredoxin-type" evidence="10">
    <location>
        <begin position="40"/>
        <end position="71"/>
    </location>
</feature>
<evidence type="ECO:0000256" key="2">
    <source>
        <dbReference type="ARBA" id="ARBA00009777"/>
    </source>
</evidence>
<evidence type="ECO:0000259" key="10">
    <source>
        <dbReference type="PROSITE" id="PS51379"/>
    </source>
</evidence>
<keyword evidence="13" id="KW-1185">Reference proteome</keyword>
<evidence type="ECO:0000313" key="12">
    <source>
        <dbReference type="EMBL" id="RHJ84705.1"/>
    </source>
</evidence>
<dbReference type="Pfam" id="PF04055">
    <property type="entry name" value="Radical_SAM"/>
    <property type="match status" value="1"/>
</dbReference>
<feature type="domain" description="Radical SAM core" evidence="11">
    <location>
        <begin position="11"/>
        <end position="288"/>
    </location>
</feature>
<dbReference type="SUPFAM" id="SSF102114">
    <property type="entry name" value="Radical SAM enzymes"/>
    <property type="match status" value="1"/>
</dbReference>
<dbReference type="InterPro" id="IPR012839">
    <property type="entry name" value="Organic_radical_activase"/>
</dbReference>
<evidence type="ECO:0000256" key="8">
    <source>
        <dbReference type="ARBA" id="ARBA00023014"/>
    </source>
</evidence>
<keyword evidence="5" id="KW-0479">Metal-binding</keyword>
<keyword evidence="7" id="KW-0408">Iron</keyword>
<dbReference type="InterPro" id="IPR013785">
    <property type="entry name" value="Aldolase_TIM"/>
</dbReference>
<dbReference type="SFLD" id="SFLDG01066">
    <property type="entry name" value="organic_radical-activating_enz"/>
    <property type="match status" value="1"/>
</dbReference>
<dbReference type="SFLD" id="SFLDS00029">
    <property type="entry name" value="Radical_SAM"/>
    <property type="match status" value="1"/>
</dbReference>
<keyword evidence="3" id="KW-0004">4Fe-4S</keyword>
<comment type="caution">
    <text evidence="12">The sequence shown here is derived from an EMBL/GenBank/DDBJ whole genome shotgun (WGS) entry which is preliminary data.</text>
</comment>
<dbReference type="PROSITE" id="PS51379">
    <property type="entry name" value="4FE4S_FER_2"/>
    <property type="match status" value="1"/>
</dbReference>
<comment type="catalytic activity">
    <reaction evidence="9">
        <text>glycyl-[protein] + reduced [flavodoxin] + S-adenosyl-L-methionine = glycin-2-yl radical-[protein] + semiquinone [flavodoxin] + 5'-deoxyadenosine + L-methionine + H(+)</text>
        <dbReference type="Rhea" id="RHEA:61976"/>
        <dbReference type="Rhea" id="RHEA-COMP:10622"/>
        <dbReference type="Rhea" id="RHEA-COMP:14480"/>
        <dbReference type="Rhea" id="RHEA-COMP:15993"/>
        <dbReference type="Rhea" id="RHEA-COMP:15994"/>
        <dbReference type="ChEBI" id="CHEBI:15378"/>
        <dbReference type="ChEBI" id="CHEBI:17319"/>
        <dbReference type="ChEBI" id="CHEBI:29947"/>
        <dbReference type="ChEBI" id="CHEBI:32722"/>
        <dbReference type="ChEBI" id="CHEBI:57618"/>
        <dbReference type="ChEBI" id="CHEBI:57844"/>
        <dbReference type="ChEBI" id="CHEBI:59789"/>
        <dbReference type="ChEBI" id="CHEBI:140311"/>
    </reaction>
</comment>
<name>A0A415DWB0_9FIRM</name>
<dbReference type="EMBL" id="QRMS01000006">
    <property type="protein sequence ID" value="RHJ84705.1"/>
    <property type="molecule type" value="Genomic_DNA"/>
</dbReference>
<dbReference type="PROSITE" id="PS51918">
    <property type="entry name" value="RADICAL_SAM"/>
    <property type="match status" value="1"/>
</dbReference>
<dbReference type="InterPro" id="IPR040074">
    <property type="entry name" value="BssD/PflA/YjjW"/>
</dbReference>
<dbReference type="PANTHER" id="PTHR30352">
    <property type="entry name" value="PYRUVATE FORMATE-LYASE-ACTIVATING ENZYME"/>
    <property type="match status" value="1"/>
</dbReference>
<dbReference type="Gene3D" id="3.30.70.20">
    <property type="match status" value="1"/>
</dbReference>
<dbReference type="Pfam" id="PF00037">
    <property type="entry name" value="Fer4"/>
    <property type="match status" value="1"/>
</dbReference>
<dbReference type="Proteomes" id="UP000284841">
    <property type="component" value="Unassembled WGS sequence"/>
</dbReference>
<dbReference type="InterPro" id="IPR017896">
    <property type="entry name" value="4Fe4S_Fe-S-bd"/>
</dbReference>